<accession>A0A372GIY9</accession>
<dbReference type="InterPro" id="IPR051908">
    <property type="entry name" value="Ribosomal_N-acetyltransferase"/>
</dbReference>
<dbReference type="GO" id="GO:1990189">
    <property type="term" value="F:protein N-terminal-serine acetyltransferase activity"/>
    <property type="evidence" value="ECO:0007669"/>
    <property type="project" value="TreeGrafter"/>
</dbReference>
<evidence type="ECO:0000259" key="1">
    <source>
        <dbReference type="PROSITE" id="PS51186"/>
    </source>
</evidence>
<dbReference type="InterPro" id="IPR016181">
    <property type="entry name" value="Acyl_CoA_acyltransferase"/>
</dbReference>
<comment type="caution">
    <text evidence="2">The sequence shown here is derived from an EMBL/GenBank/DDBJ whole genome shotgun (WGS) entry which is preliminary data.</text>
</comment>
<gene>
    <name evidence="2" type="ORF">D0T12_08750</name>
</gene>
<reference evidence="2 3" key="1">
    <citation type="submission" date="2018-08" db="EMBL/GenBank/DDBJ databases">
        <title>Actinomadura spongicola sp. nov., isolated from marine sponge Leucetta chagosensis.</title>
        <authorList>
            <person name="Li L."/>
            <person name="Lin H.W."/>
        </authorList>
    </citation>
    <scope>NUCLEOTIDE SEQUENCE [LARGE SCALE GENOMIC DNA]</scope>
    <source>
        <strain evidence="2 3">LHW52907</strain>
    </source>
</reference>
<dbReference type="PANTHER" id="PTHR43441">
    <property type="entry name" value="RIBOSOMAL-PROTEIN-SERINE ACETYLTRANSFERASE"/>
    <property type="match status" value="1"/>
</dbReference>
<dbReference type="GO" id="GO:0005737">
    <property type="term" value="C:cytoplasm"/>
    <property type="evidence" value="ECO:0007669"/>
    <property type="project" value="TreeGrafter"/>
</dbReference>
<dbReference type="InterPro" id="IPR000182">
    <property type="entry name" value="GNAT_dom"/>
</dbReference>
<feature type="domain" description="N-acetyltransferase" evidence="1">
    <location>
        <begin position="20"/>
        <end position="199"/>
    </location>
</feature>
<protein>
    <submittedName>
        <fullName evidence="2">N-acetyltransferase</fullName>
    </submittedName>
</protein>
<dbReference type="RefSeq" id="WP_117399016.1">
    <property type="nucleotide sequence ID" value="NZ_QVNQ01000003.1"/>
</dbReference>
<dbReference type="PANTHER" id="PTHR43441:SF11">
    <property type="entry name" value="RIBOSOMAL-PROTEIN-SERINE ACETYLTRANSFERASE"/>
    <property type="match status" value="1"/>
</dbReference>
<sequence length="218" mass="23882">MGRLVDHFPLLGLRLNTPRLELRLPSPDELAALAELAAEGIHDPGTMPFAVPWTDQPSADVARSVVQHHWFQLGTWDPRDWTLNLTVFHDGVPVGVQSVNARDLAITREVGTGSWLGRRHQGRGIGTEMRAAVLHLAFTGLGAEDATSAAFEENLASQAVSRKLGYRSDGLHRRVVRGGRVTDSRLRLGRADWERHRATPVTVHGLAPCLPLLGVPEN</sequence>
<dbReference type="Proteomes" id="UP000262882">
    <property type="component" value="Unassembled WGS sequence"/>
</dbReference>
<evidence type="ECO:0000313" key="3">
    <source>
        <dbReference type="Proteomes" id="UP000262882"/>
    </source>
</evidence>
<dbReference type="Gene3D" id="3.40.630.30">
    <property type="match status" value="1"/>
</dbReference>
<organism evidence="2 3">
    <name type="scientific">Actinomadura spongiicola</name>
    <dbReference type="NCBI Taxonomy" id="2303421"/>
    <lineage>
        <taxon>Bacteria</taxon>
        <taxon>Bacillati</taxon>
        <taxon>Actinomycetota</taxon>
        <taxon>Actinomycetes</taxon>
        <taxon>Streptosporangiales</taxon>
        <taxon>Thermomonosporaceae</taxon>
        <taxon>Actinomadura</taxon>
    </lineage>
</organism>
<name>A0A372GIY9_9ACTN</name>
<dbReference type="GO" id="GO:0008999">
    <property type="term" value="F:protein-N-terminal-alanine acetyltransferase activity"/>
    <property type="evidence" value="ECO:0007669"/>
    <property type="project" value="TreeGrafter"/>
</dbReference>
<dbReference type="Pfam" id="PF13302">
    <property type="entry name" value="Acetyltransf_3"/>
    <property type="match status" value="1"/>
</dbReference>
<dbReference type="PROSITE" id="PS51186">
    <property type="entry name" value="GNAT"/>
    <property type="match status" value="1"/>
</dbReference>
<dbReference type="OrthoDB" id="3466127at2"/>
<keyword evidence="2" id="KW-0808">Transferase</keyword>
<dbReference type="AlphaFoldDB" id="A0A372GIY9"/>
<evidence type="ECO:0000313" key="2">
    <source>
        <dbReference type="EMBL" id="RFS85152.1"/>
    </source>
</evidence>
<keyword evidence="3" id="KW-1185">Reference proteome</keyword>
<proteinExistence type="predicted"/>
<dbReference type="EMBL" id="QVNQ01000003">
    <property type="protein sequence ID" value="RFS85152.1"/>
    <property type="molecule type" value="Genomic_DNA"/>
</dbReference>
<dbReference type="SUPFAM" id="SSF55729">
    <property type="entry name" value="Acyl-CoA N-acyltransferases (Nat)"/>
    <property type="match status" value="1"/>
</dbReference>